<organism evidence="2 3">
    <name type="scientific">Serratia ureilytica</name>
    <dbReference type="NCBI Taxonomy" id="300181"/>
    <lineage>
        <taxon>Bacteria</taxon>
        <taxon>Pseudomonadati</taxon>
        <taxon>Pseudomonadota</taxon>
        <taxon>Gammaproteobacteria</taxon>
        <taxon>Enterobacterales</taxon>
        <taxon>Yersiniaceae</taxon>
        <taxon>Serratia</taxon>
    </lineage>
</organism>
<dbReference type="PIRSF" id="PIRSF018494">
    <property type="entry name" value="PBSX_VPQ"/>
    <property type="match status" value="1"/>
</dbReference>
<evidence type="ECO:0000313" key="2">
    <source>
        <dbReference type="EMBL" id="TXE26919.1"/>
    </source>
</evidence>
<dbReference type="Pfam" id="PF04860">
    <property type="entry name" value="Phage_portal"/>
    <property type="match status" value="1"/>
</dbReference>
<dbReference type="EMBL" id="VOUP01000012">
    <property type="protein sequence ID" value="TXE26919.1"/>
    <property type="molecule type" value="Genomic_DNA"/>
</dbReference>
<reference evidence="2 3" key="1">
    <citation type="submission" date="2019-07" db="EMBL/GenBank/DDBJ databases">
        <title>Serratia strains were isolated from fresh produce.</title>
        <authorList>
            <person name="Cho G.-S."/>
            <person name="Stein M."/>
            <person name="Lee W."/>
            <person name="Suh S.H."/>
            <person name="Franz C.M.A.P."/>
        </authorList>
    </citation>
    <scope>NUCLEOTIDE SEQUENCE [LARGE SCALE GENOMIC DNA]</scope>
    <source>
        <strain evidence="2 3">S17</strain>
    </source>
</reference>
<comment type="caution">
    <text evidence="2">The sequence shown here is derived from an EMBL/GenBank/DDBJ whole genome shotgun (WGS) entry which is preliminary data.</text>
</comment>
<protein>
    <submittedName>
        <fullName evidence="2">Phage portal protein</fullName>
    </submittedName>
</protein>
<evidence type="ECO:0000313" key="3">
    <source>
        <dbReference type="Proteomes" id="UP000321307"/>
    </source>
</evidence>
<dbReference type="InterPro" id="IPR030935">
    <property type="entry name" value="PBSX_Proteobac"/>
</dbReference>
<dbReference type="Proteomes" id="UP000321307">
    <property type="component" value="Unassembled WGS sequence"/>
</dbReference>
<evidence type="ECO:0000256" key="1">
    <source>
        <dbReference type="ARBA" id="ARBA00006799"/>
    </source>
</evidence>
<name>A0A9X9BZK7_9GAMM</name>
<proteinExistence type="inferred from homology"/>
<dbReference type="InterPro" id="IPR006430">
    <property type="entry name" value="Phage_portal_PBSX"/>
</dbReference>
<dbReference type="InterPro" id="IPR006944">
    <property type="entry name" value="Phage/GTA_portal"/>
</dbReference>
<dbReference type="AlphaFoldDB" id="A0A9X9BZK7"/>
<comment type="similarity">
    <text evidence="1">Belongs to the phage portal family. PBSX subfamily.</text>
</comment>
<gene>
    <name evidence="2" type="ORF">FOT63_18465</name>
</gene>
<sequence>MGRKKRNYAKTTATPQASAEAFAFGDPVPMLDQRDIFGYLECPIYQQWYEPPLSFDGLARSYWSAVHHSSPLQVKRNILVSTLKPTPMISPQEFSKFALNYLIFGNSYLELRKNKLNQGFQLLTSPAKYTRRGVERDQYWYVQDMMNPYRLPVGQVFHLLEPDINQEIYGLPEYLAGLNSTWLNESATLFRRKYYENGNHAGFIMYLTDPTISQASADAIRKALADSKGMNNFKNLFINAPNGKADGIQIIPLSEIAAKDDFFNIKRASRDDQLSAHRVPPQLMGIVPEKNSGFGDVEKASMVFVRNELVPLQMRMQEVNHWLGEEVIAFNEYKFITPDPA</sequence>
<dbReference type="RefSeq" id="WP_147838688.1">
    <property type="nucleotide sequence ID" value="NZ_VOUP01000012.1"/>
</dbReference>
<accession>A0A9X9BZK7</accession>
<dbReference type="NCBIfam" id="TIGR01540">
    <property type="entry name" value="portal_PBSX"/>
    <property type="match status" value="1"/>
</dbReference>